<evidence type="ECO:0000313" key="5">
    <source>
        <dbReference type="EnsemblPlants" id="Kaladp0010s0116.1.v1.1"/>
    </source>
</evidence>
<dbReference type="AlphaFoldDB" id="A0A7N0RFL7"/>
<protein>
    <recommendedName>
        <fullName evidence="4">SHSP domain-containing protein</fullName>
    </recommendedName>
</protein>
<dbReference type="Gene3D" id="2.60.40.790">
    <property type="match status" value="1"/>
</dbReference>
<keyword evidence="1" id="KW-0346">Stress response</keyword>
<comment type="similarity">
    <text evidence="2 3">Belongs to the small heat shock protein (HSP20) family.</text>
</comment>
<evidence type="ECO:0000313" key="6">
    <source>
        <dbReference type="Proteomes" id="UP000594263"/>
    </source>
</evidence>
<evidence type="ECO:0000256" key="1">
    <source>
        <dbReference type="ARBA" id="ARBA00023016"/>
    </source>
</evidence>
<dbReference type="OMA" id="PENHVNW"/>
<sequence length="135" mass="15489">MDFPAYTHHYLVSSGPFFSFNFVSENYVHWSQTPESHLYSVHLPGVRKEEIRVDLEDSRFLIIRTEQAEGSAAQPAKSFYRKFRLPDRIELGGISAAYEDGVLTVTVPRTNVRRRGFYIDPADIPERLEVLARAA</sequence>
<dbReference type="InterPro" id="IPR002068">
    <property type="entry name" value="A-crystallin/Hsp20_dom"/>
</dbReference>
<name>A0A7N0RFL7_KALFE</name>
<accession>A0A7N0RFL7</accession>
<dbReference type="Pfam" id="PF00011">
    <property type="entry name" value="HSP20"/>
    <property type="match status" value="1"/>
</dbReference>
<dbReference type="Proteomes" id="UP000594263">
    <property type="component" value="Unplaced"/>
</dbReference>
<evidence type="ECO:0000259" key="4">
    <source>
        <dbReference type="PROSITE" id="PS01031"/>
    </source>
</evidence>
<evidence type="ECO:0000256" key="2">
    <source>
        <dbReference type="PROSITE-ProRule" id="PRU00285"/>
    </source>
</evidence>
<dbReference type="PANTHER" id="PTHR11527">
    <property type="entry name" value="HEAT-SHOCK PROTEIN 20 FAMILY MEMBER"/>
    <property type="match status" value="1"/>
</dbReference>
<evidence type="ECO:0000256" key="3">
    <source>
        <dbReference type="RuleBase" id="RU003616"/>
    </source>
</evidence>
<organism evidence="5 6">
    <name type="scientific">Kalanchoe fedtschenkoi</name>
    <name type="common">Lavender scallops</name>
    <name type="synonym">South American air plant</name>
    <dbReference type="NCBI Taxonomy" id="63787"/>
    <lineage>
        <taxon>Eukaryota</taxon>
        <taxon>Viridiplantae</taxon>
        <taxon>Streptophyta</taxon>
        <taxon>Embryophyta</taxon>
        <taxon>Tracheophyta</taxon>
        <taxon>Spermatophyta</taxon>
        <taxon>Magnoliopsida</taxon>
        <taxon>eudicotyledons</taxon>
        <taxon>Gunneridae</taxon>
        <taxon>Pentapetalae</taxon>
        <taxon>Saxifragales</taxon>
        <taxon>Crassulaceae</taxon>
        <taxon>Kalanchoe</taxon>
    </lineage>
</organism>
<dbReference type="InterPro" id="IPR031107">
    <property type="entry name" value="Small_HSP"/>
</dbReference>
<keyword evidence="6" id="KW-1185">Reference proteome</keyword>
<dbReference type="SUPFAM" id="SSF49764">
    <property type="entry name" value="HSP20-like chaperones"/>
    <property type="match status" value="1"/>
</dbReference>
<proteinExistence type="inferred from homology"/>
<dbReference type="InterPro" id="IPR008978">
    <property type="entry name" value="HSP20-like_chaperone"/>
</dbReference>
<dbReference type="EnsemblPlants" id="Kaladp0010s0116.1.v1.1">
    <property type="protein sequence ID" value="Kaladp0010s0116.1.v1.1"/>
    <property type="gene ID" value="Kaladp0010s0116.v1.1"/>
</dbReference>
<feature type="domain" description="SHSP" evidence="4">
    <location>
        <begin position="18"/>
        <end position="127"/>
    </location>
</feature>
<reference evidence="5" key="1">
    <citation type="submission" date="2021-01" db="UniProtKB">
        <authorList>
            <consortium name="EnsemblPlants"/>
        </authorList>
    </citation>
    <scope>IDENTIFICATION</scope>
</reference>
<dbReference type="PROSITE" id="PS01031">
    <property type="entry name" value="SHSP"/>
    <property type="match status" value="1"/>
</dbReference>
<dbReference type="Gramene" id="Kaladp0010s0116.1.v1.1">
    <property type="protein sequence ID" value="Kaladp0010s0116.1.v1.1"/>
    <property type="gene ID" value="Kaladp0010s0116.v1.1"/>
</dbReference>